<organism evidence="1">
    <name type="scientific">freshwater metagenome</name>
    <dbReference type="NCBI Taxonomy" id="449393"/>
    <lineage>
        <taxon>unclassified sequences</taxon>
        <taxon>metagenomes</taxon>
        <taxon>ecological metagenomes</taxon>
    </lineage>
</organism>
<evidence type="ECO:0000313" key="1">
    <source>
        <dbReference type="EMBL" id="CAB4816446.1"/>
    </source>
</evidence>
<dbReference type="AlphaFoldDB" id="A0A6J6ZA53"/>
<sequence length="60" mass="6451">MSKLNCLDAGSAGGCGSLWFFITYRALRNRATDLREVGAVAPRGYGGDRTPHIIRNVPAT</sequence>
<protein>
    <submittedName>
        <fullName evidence="1">Unannotated protein</fullName>
    </submittedName>
</protein>
<name>A0A6J6ZA53_9ZZZZ</name>
<proteinExistence type="predicted"/>
<dbReference type="EMBL" id="CAFAAO010000041">
    <property type="protein sequence ID" value="CAB4816446.1"/>
    <property type="molecule type" value="Genomic_DNA"/>
</dbReference>
<gene>
    <name evidence="1" type="ORF">UFOPK3037_01710</name>
</gene>
<accession>A0A6J6ZA53</accession>
<reference evidence="1" key="1">
    <citation type="submission" date="2020-05" db="EMBL/GenBank/DDBJ databases">
        <authorList>
            <person name="Chiriac C."/>
            <person name="Salcher M."/>
            <person name="Ghai R."/>
            <person name="Kavagutti S V."/>
        </authorList>
    </citation>
    <scope>NUCLEOTIDE SEQUENCE</scope>
</reference>